<evidence type="ECO:0000256" key="1">
    <source>
        <dbReference type="SAM" id="MobiDB-lite"/>
    </source>
</evidence>
<accession>A0AAD4BZ95</accession>
<name>A0AAD4BZ95_BOLED</name>
<evidence type="ECO:0000313" key="4">
    <source>
        <dbReference type="Proteomes" id="UP001194468"/>
    </source>
</evidence>
<dbReference type="InterPro" id="IPR011009">
    <property type="entry name" value="Kinase-like_dom_sf"/>
</dbReference>
<feature type="compositionally biased region" description="Polar residues" evidence="1">
    <location>
        <begin position="695"/>
        <end position="707"/>
    </location>
</feature>
<comment type="caution">
    <text evidence="3">The sequence shown here is derived from an EMBL/GenBank/DDBJ whole genome shotgun (WGS) entry which is preliminary data.</text>
</comment>
<dbReference type="SUPFAM" id="SSF56112">
    <property type="entry name" value="Protein kinase-like (PK-like)"/>
    <property type="match status" value="1"/>
</dbReference>
<dbReference type="Proteomes" id="UP001194468">
    <property type="component" value="Unassembled WGS sequence"/>
</dbReference>
<dbReference type="EMBL" id="WHUW01000007">
    <property type="protein sequence ID" value="KAF8444100.1"/>
    <property type="molecule type" value="Genomic_DNA"/>
</dbReference>
<feature type="region of interest" description="Disordered" evidence="1">
    <location>
        <begin position="223"/>
        <end position="244"/>
    </location>
</feature>
<dbReference type="PANTHER" id="PTHR38248:SF2">
    <property type="entry name" value="FUNK1 11"/>
    <property type="match status" value="1"/>
</dbReference>
<dbReference type="AlphaFoldDB" id="A0AAD4BZ95"/>
<protein>
    <recommendedName>
        <fullName evidence="2">Fungal-type protein kinase domain-containing protein</fullName>
    </recommendedName>
</protein>
<proteinExistence type="predicted"/>
<feature type="domain" description="Fungal-type protein kinase" evidence="2">
    <location>
        <begin position="257"/>
        <end position="421"/>
    </location>
</feature>
<sequence>MCLFEQCLEKVLPICNGEDQTPVEGIRTHKVKEALRKYSGIQTEKELYPVFVQAANTAFLFLEGLGIEDIRPAEGHTVCFHVNDPMEIQQKHQDHASRRKPDAIVVSNKDVCDKDGICSQKDLFLGVATKPLSSKKEKVFEWRDVRTFVEFKKAKNNMEPPPERYYSQPYTPPQEKYLTLDILSEPDVDALPEALVSSGVNPRPPSQEPVQWSARQQKASATINFDSNTRKRNSDHLDPAESRPKHVKPIYCEERPAIVQAGYYSAEMFAAHTARLHAFGLVVIGDVLYFWRYDRQGIVQCSGFNFIQDLPRFLVLLLAIQRFREQHWGLHPDTDPKFGPRPEFHKTTLSNEKGKKIEVTLELSDKARVPHYGMNLFSVKSDDLTYQEDAREPVVKVFWAEATGTREPKILKRVHDIGKDNKLVEGHVPDMLWHKAFKDASTAKFRERLGLKTEGARILIFRKLRPITELTGRDFLHAWWETAQCHLALWEKKVYHRDISPSNLMYRVDNGKIVGVLNDFDLASTQQSATRTERTGTVPFMALHLLRDLALQGHVTHAYQHDAESYIWVLIWISLRYDDGKPRKHGRPLDAWLRVDAVGCRKEKTDFLFSNADRQILVPGKGHEENWKLGNKCIGALLANVARIYLLPESQDPFLEIDTTFMKYLSDTVGPFLVVPVVLSEAPSREPGGGPGEETSQVVDQAEVGTS</sequence>
<feature type="domain" description="Fungal-type protein kinase" evidence="2">
    <location>
        <begin position="474"/>
        <end position="573"/>
    </location>
</feature>
<keyword evidence="4" id="KW-1185">Reference proteome</keyword>
<dbReference type="InterPro" id="IPR040976">
    <property type="entry name" value="Pkinase_fungal"/>
</dbReference>
<organism evidence="3 4">
    <name type="scientific">Boletus edulis BED1</name>
    <dbReference type="NCBI Taxonomy" id="1328754"/>
    <lineage>
        <taxon>Eukaryota</taxon>
        <taxon>Fungi</taxon>
        <taxon>Dikarya</taxon>
        <taxon>Basidiomycota</taxon>
        <taxon>Agaricomycotina</taxon>
        <taxon>Agaricomycetes</taxon>
        <taxon>Agaricomycetidae</taxon>
        <taxon>Boletales</taxon>
        <taxon>Boletineae</taxon>
        <taxon>Boletaceae</taxon>
        <taxon>Boletoideae</taxon>
        <taxon>Boletus</taxon>
    </lineage>
</organism>
<feature type="compositionally biased region" description="Basic and acidic residues" evidence="1">
    <location>
        <begin position="228"/>
        <end position="244"/>
    </location>
</feature>
<evidence type="ECO:0000259" key="2">
    <source>
        <dbReference type="Pfam" id="PF17667"/>
    </source>
</evidence>
<reference evidence="3" key="1">
    <citation type="submission" date="2019-10" db="EMBL/GenBank/DDBJ databases">
        <authorList>
            <consortium name="DOE Joint Genome Institute"/>
            <person name="Kuo A."/>
            <person name="Miyauchi S."/>
            <person name="Kiss E."/>
            <person name="Drula E."/>
            <person name="Kohler A."/>
            <person name="Sanchez-Garcia M."/>
            <person name="Andreopoulos B."/>
            <person name="Barry K.W."/>
            <person name="Bonito G."/>
            <person name="Buee M."/>
            <person name="Carver A."/>
            <person name="Chen C."/>
            <person name="Cichocki N."/>
            <person name="Clum A."/>
            <person name="Culley D."/>
            <person name="Crous P.W."/>
            <person name="Fauchery L."/>
            <person name="Girlanda M."/>
            <person name="Hayes R."/>
            <person name="Keri Z."/>
            <person name="LaButti K."/>
            <person name="Lipzen A."/>
            <person name="Lombard V."/>
            <person name="Magnuson J."/>
            <person name="Maillard F."/>
            <person name="Morin E."/>
            <person name="Murat C."/>
            <person name="Nolan M."/>
            <person name="Ohm R."/>
            <person name="Pangilinan J."/>
            <person name="Pereira M."/>
            <person name="Perotto S."/>
            <person name="Peter M."/>
            <person name="Riley R."/>
            <person name="Sitrit Y."/>
            <person name="Stielow B."/>
            <person name="Szollosi G."/>
            <person name="Zifcakova L."/>
            <person name="Stursova M."/>
            <person name="Spatafora J.W."/>
            <person name="Tedersoo L."/>
            <person name="Vaario L.-M."/>
            <person name="Yamada A."/>
            <person name="Yan M."/>
            <person name="Wang P."/>
            <person name="Xu J."/>
            <person name="Bruns T."/>
            <person name="Baldrian P."/>
            <person name="Vilgalys R."/>
            <person name="Henrissat B."/>
            <person name="Grigoriev I.V."/>
            <person name="Hibbett D."/>
            <person name="Nagy L.G."/>
            <person name="Martin F.M."/>
        </authorList>
    </citation>
    <scope>NUCLEOTIDE SEQUENCE</scope>
    <source>
        <strain evidence="3">BED1</strain>
    </source>
</reference>
<feature type="region of interest" description="Disordered" evidence="1">
    <location>
        <begin position="683"/>
        <end position="707"/>
    </location>
</feature>
<dbReference type="Pfam" id="PF17667">
    <property type="entry name" value="Pkinase_fungal"/>
    <property type="match status" value="2"/>
</dbReference>
<dbReference type="PANTHER" id="PTHR38248">
    <property type="entry name" value="FUNK1 6"/>
    <property type="match status" value="1"/>
</dbReference>
<reference evidence="3" key="2">
    <citation type="journal article" date="2020" name="Nat. Commun.">
        <title>Large-scale genome sequencing of mycorrhizal fungi provides insights into the early evolution of symbiotic traits.</title>
        <authorList>
            <person name="Miyauchi S."/>
            <person name="Kiss E."/>
            <person name="Kuo A."/>
            <person name="Drula E."/>
            <person name="Kohler A."/>
            <person name="Sanchez-Garcia M."/>
            <person name="Morin E."/>
            <person name="Andreopoulos B."/>
            <person name="Barry K.W."/>
            <person name="Bonito G."/>
            <person name="Buee M."/>
            <person name="Carver A."/>
            <person name="Chen C."/>
            <person name="Cichocki N."/>
            <person name="Clum A."/>
            <person name="Culley D."/>
            <person name="Crous P.W."/>
            <person name="Fauchery L."/>
            <person name="Girlanda M."/>
            <person name="Hayes R.D."/>
            <person name="Keri Z."/>
            <person name="LaButti K."/>
            <person name="Lipzen A."/>
            <person name="Lombard V."/>
            <person name="Magnuson J."/>
            <person name="Maillard F."/>
            <person name="Murat C."/>
            <person name="Nolan M."/>
            <person name="Ohm R.A."/>
            <person name="Pangilinan J."/>
            <person name="Pereira M.F."/>
            <person name="Perotto S."/>
            <person name="Peter M."/>
            <person name="Pfister S."/>
            <person name="Riley R."/>
            <person name="Sitrit Y."/>
            <person name="Stielow J.B."/>
            <person name="Szollosi G."/>
            <person name="Zifcakova L."/>
            <person name="Stursova M."/>
            <person name="Spatafora J.W."/>
            <person name="Tedersoo L."/>
            <person name="Vaario L.M."/>
            <person name="Yamada A."/>
            <person name="Yan M."/>
            <person name="Wang P."/>
            <person name="Xu J."/>
            <person name="Bruns T."/>
            <person name="Baldrian P."/>
            <person name="Vilgalys R."/>
            <person name="Dunand C."/>
            <person name="Henrissat B."/>
            <person name="Grigoriev I.V."/>
            <person name="Hibbett D."/>
            <person name="Nagy L.G."/>
            <person name="Martin F.M."/>
        </authorList>
    </citation>
    <scope>NUCLEOTIDE SEQUENCE</scope>
    <source>
        <strain evidence="3">BED1</strain>
    </source>
</reference>
<evidence type="ECO:0000313" key="3">
    <source>
        <dbReference type="EMBL" id="KAF8444100.1"/>
    </source>
</evidence>
<gene>
    <name evidence="3" type="ORF">L210DRAFT_3533814</name>
</gene>
<dbReference type="Gene3D" id="1.10.510.10">
    <property type="entry name" value="Transferase(Phosphotransferase) domain 1"/>
    <property type="match status" value="1"/>
</dbReference>